<proteinExistence type="predicted"/>
<accession>A0A4Y1WX79</accession>
<dbReference type="AlphaFoldDB" id="A0A4Y1WX79"/>
<evidence type="ECO:0000313" key="2">
    <source>
        <dbReference type="Proteomes" id="UP000318946"/>
    </source>
</evidence>
<name>A0A4Y1WX79_9BACT</name>
<keyword evidence="2" id="KW-1185">Reference proteome</keyword>
<dbReference type="KEGG" id="acou:A5CBH24_21690"/>
<organism evidence="1 2">
    <name type="scientific">Alistipes communis</name>
    <dbReference type="NCBI Taxonomy" id="2585118"/>
    <lineage>
        <taxon>Bacteria</taxon>
        <taxon>Pseudomonadati</taxon>
        <taxon>Bacteroidota</taxon>
        <taxon>Bacteroidia</taxon>
        <taxon>Bacteroidales</taxon>
        <taxon>Rikenellaceae</taxon>
        <taxon>Alistipes</taxon>
    </lineage>
</organism>
<dbReference type="Proteomes" id="UP000318946">
    <property type="component" value="Chromosome"/>
</dbReference>
<reference evidence="2" key="1">
    <citation type="submission" date="2019-06" db="EMBL/GenBank/DDBJ databases">
        <title>Alistipes onderdonkii subsp. vulgaris subsp. nov., Alistipes dispar sp. nov. and Alistipes communis sp. nov., isolated from human faeces, and creation of Alistipes onderdonkii subsp. onderdonkii subsp. nov.</title>
        <authorList>
            <person name="Sakamoto M."/>
            <person name="Ikeyama N."/>
            <person name="Ogata Y."/>
            <person name="Suda W."/>
            <person name="Iino T."/>
            <person name="Hattori M."/>
            <person name="Ohkuma M."/>
        </authorList>
    </citation>
    <scope>NUCLEOTIDE SEQUENCE [LARGE SCALE GENOMIC DNA]</scope>
    <source>
        <strain evidence="2">5CBH24</strain>
    </source>
</reference>
<gene>
    <name evidence="1" type="ORF">A5CBH24_21690</name>
</gene>
<protein>
    <submittedName>
        <fullName evidence="1">Uncharacterized protein</fullName>
    </submittedName>
</protein>
<sequence length="64" mass="7659">MRGIDGNNYLWMGTHKGMLFRFHIERQTNRFAKSYFGADVWNKIMKDRKKEQEYPSDGGIPFNE</sequence>
<dbReference type="EMBL" id="AP019735">
    <property type="protein sequence ID" value="BBL04856.1"/>
    <property type="molecule type" value="Genomic_DNA"/>
</dbReference>
<evidence type="ECO:0000313" key="1">
    <source>
        <dbReference type="EMBL" id="BBL04856.1"/>
    </source>
</evidence>